<feature type="non-terminal residue" evidence="1">
    <location>
        <position position="1"/>
    </location>
</feature>
<dbReference type="AlphaFoldDB" id="J9GQH7"/>
<protein>
    <submittedName>
        <fullName evidence="1">Uncharacterized protein</fullName>
    </submittedName>
</protein>
<organism evidence="1">
    <name type="scientific">gut metagenome</name>
    <dbReference type="NCBI Taxonomy" id="749906"/>
    <lineage>
        <taxon>unclassified sequences</taxon>
        <taxon>metagenomes</taxon>
        <taxon>organismal metagenomes</taxon>
    </lineage>
</organism>
<accession>J9GQH7</accession>
<comment type="caution">
    <text evidence="1">The sequence shown here is derived from an EMBL/GenBank/DDBJ whole genome shotgun (WGS) entry which is preliminary data.</text>
</comment>
<proteinExistence type="predicted"/>
<dbReference type="EMBL" id="AMCI01000264">
    <property type="protein sequence ID" value="EJX10049.1"/>
    <property type="molecule type" value="Genomic_DNA"/>
</dbReference>
<sequence>FPRMVSPPYPESNIPIGPGAVGKDGFIVLISMYIC</sequence>
<evidence type="ECO:0000313" key="1">
    <source>
        <dbReference type="EMBL" id="EJX10049.1"/>
    </source>
</evidence>
<gene>
    <name evidence="1" type="ORF">EVA_01844</name>
</gene>
<reference evidence="1" key="1">
    <citation type="journal article" date="2012" name="PLoS ONE">
        <title>Gene sets for utilization of primary and secondary nutrition supplies in the distal gut of endangered iberian lynx.</title>
        <authorList>
            <person name="Alcaide M."/>
            <person name="Messina E."/>
            <person name="Richter M."/>
            <person name="Bargiela R."/>
            <person name="Peplies J."/>
            <person name="Huws S.A."/>
            <person name="Newbold C.J."/>
            <person name="Golyshin P.N."/>
            <person name="Simon M.A."/>
            <person name="Lopez G."/>
            <person name="Yakimov M.M."/>
            <person name="Ferrer M."/>
        </authorList>
    </citation>
    <scope>NUCLEOTIDE SEQUENCE</scope>
</reference>
<name>J9GQH7_9ZZZZ</name>